<dbReference type="GeneID" id="97548327"/>
<dbReference type="EMBL" id="QGMY01000016">
    <property type="protein sequence ID" value="PWR70144.1"/>
    <property type="molecule type" value="Genomic_DNA"/>
</dbReference>
<accession>A0A2V2MPK3</accession>
<evidence type="ECO:0000313" key="2">
    <source>
        <dbReference type="Proteomes" id="UP000245657"/>
    </source>
</evidence>
<proteinExistence type="predicted"/>
<gene>
    <name evidence="1" type="ORF">DK846_15500</name>
</gene>
<dbReference type="Gene3D" id="2.60.120.380">
    <property type="match status" value="1"/>
</dbReference>
<keyword evidence="2" id="KW-1185">Reference proteome</keyword>
<protein>
    <submittedName>
        <fullName evidence="1">Uncharacterized protein</fullName>
    </submittedName>
</protein>
<sequence>MNSSRLYSGLSTLFLVLLLAVSTASAGSQVSWTKSGLLYSGQGIVHQLQIDCSTQLVLHAPVGTVFDLYAMKNDNPFSSCQGVSYIITHHDRASIGRGGISSLTLEPGTWCVAVYASKGSGQYQLEGSSTCPVPLHPYWDACFDNVCCDDQCQPGCTPIKTDVKTGYLYQGQSRTFGYYIPAERSYIEWILTGPCGSEIIPMSMMSAGDIRTMRTRFCGPDFDLYIYKQEKHRNWGWYADYADTESGSDGYVGISYPETGATYYAQVYAKQGSGTYTLTCRSYTCQDEVVMMMKQTDFSSMMYTATSVAPPS</sequence>
<organism evidence="1 2">
    <name type="scientific">Methanospirillum lacunae</name>
    <dbReference type="NCBI Taxonomy" id="668570"/>
    <lineage>
        <taxon>Archaea</taxon>
        <taxon>Methanobacteriati</taxon>
        <taxon>Methanobacteriota</taxon>
        <taxon>Stenosarchaea group</taxon>
        <taxon>Methanomicrobia</taxon>
        <taxon>Methanomicrobiales</taxon>
        <taxon>Methanospirillaceae</taxon>
        <taxon>Methanospirillum</taxon>
    </lineage>
</organism>
<name>A0A2V2MPK3_9EURY</name>
<reference evidence="1 2" key="1">
    <citation type="submission" date="2018-05" db="EMBL/GenBank/DDBJ databases">
        <title>Draft genome of Methanospirillum lacunae Ki8-1.</title>
        <authorList>
            <person name="Dueholm M.S."/>
            <person name="Nielsen P.H."/>
            <person name="Bakmann L.F."/>
            <person name="Otzen D.E."/>
        </authorList>
    </citation>
    <scope>NUCLEOTIDE SEQUENCE [LARGE SCALE GENOMIC DNA]</scope>
    <source>
        <strain evidence="1 2">Ki8-1</strain>
    </source>
</reference>
<dbReference type="RefSeq" id="WP_109969906.1">
    <property type="nucleotide sequence ID" value="NZ_CP176093.1"/>
</dbReference>
<dbReference type="OrthoDB" id="115195at2157"/>
<comment type="caution">
    <text evidence="1">The sequence shown here is derived from an EMBL/GenBank/DDBJ whole genome shotgun (WGS) entry which is preliminary data.</text>
</comment>
<dbReference type="Proteomes" id="UP000245657">
    <property type="component" value="Unassembled WGS sequence"/>
</dbReference>
<dbReference type="AlphaFoldDB" id="A0A2V2MPK3"/>
<evidence type="ECO:0000313" key="1">
    <source>
        <dbReference type="EMBL" id="PWR70144.1"/>
    </source>
</evidence>